<feature type="transmembrane region" description="Helical" evidence="1">
    <location>
        <begin position="69"/>
        <end position="87"/>
    </location>
</feature>
<keyword evidence="1" id="KW-0812">Transmembrane</keyword>
<reference evidence="2 3" key="1">
    <citation type="submission" date="2018-09" db="EMBL/GenBank/DDBJ databases">
        <title>A high-quality reference genome of wild soybean provides a powerful tool to mine soybean genomes.</title>
        <authorList>
            <person name="Xie M."/>
            <person name="Chung C.Y.L."/>
            <person name="Li M.-W."/>
            <person name="Wong F.-L."/>
            <person name="Chan T.-F."/>
            <person name="Lam H.-M."/>
        </authorList>
    </citation>
    <scope>NUCLEOTIDE SEQUENCE [LARGE SCALE GENOMIC DNA]</scope>
    <source>
        <strain evidence="3">cv. W05</strain>
        <tissue evidence="2">Hypocotyl of etiolated seedlings</tissue>
    </source>
</reference>
<dbReference type="EMBL" id="QZWG01000004">
    <property type="protein sequence ID" value="RZC14805.1"/>
    <property type="molecule type" value="Genomic_DNA"/>
</dbReference>
<dbReference type="AlphaFoldDB" id="A0A445KV20"/>
<proteinExistence type="predicted"/>
<sequence>MCNDGRVIRLLLYESEFTSRSPPSFTNTIVSAIQRSCRQIITQRPSCSLGDLAPNHAVATRTYAPGKSMSVLILLVLLLLPVNGMALQ</sequence>
<accession>A0A445KV20</accession>
<keyword evidence="3" id="KW-1185">Reference proteome</keyword>
<organism evidence="2 3">
    <name type="scientific">Glycine soja</name>
    <name type="common">Wild soybean</name>
    <dbReference type="NCBI Taxonomy" id="3848"/>
    <lineage>
        <taxon>Eukaryota</taxon>
        <taxon>Viridiplantae</taxon>
        <taxon>Streptophyta</taxon>
        <taxon>Embryophyta</taxon>
        <taxon>Tracheophyta</taxon>
        <taxon>Spermatophyta</taxon>
        <taxon>Magnoliopsida</taxon>
        <taxon>eudicotyledons</taxon>
        <taxon>Gunneridae</taxon>
        <taxon>Pentapetalae</taxon>
        <taxon>rosids</taxon>
        <taxon>fabids</taxon>
        <taxon>Fabales</taxon>
        <taxon>Fabaceae</taxon>
        <taxon>Papilionoideae</taxon>
        <taxon>50 kb inversion clade</taxon>
        <taxon>NPAAA clade</taxon>
        <taxon>indigoferoid/millettioid clade</taxon>
        <taxon>Phaseoleae</taxon>
        <taxon>Glycine</taxon>
        <taxon>Glycine subgen. Soja</taxon>
    </lineage>
</organism>
<gene>
    <name evidence="2" type="ORF">D0Y65_008639</name>
</gene>
<keyword evidence="1" id="KW-0472">Membrane</keyword>
<evidence type="ECO:0000256" key="1">
    <source>
        <dbReference type="SAM" id="Phobius"/>
    </source>
</evidence>
<comment type="caution">
    <text evidence="2">The sequence shown here is derived from an EMBL/GenBank/DDBJ whole genome shotgun (WGS) entry which is preliminary data.</text>
</comment>
<evidence type="ECO:0000313" key="2">
    <source>
        <dbReference type="EMBL" id="RZC14805.1"/>
    </source>
</evidence>
<evidence type="ECO:0000313" key="3">
    <source>
        <dbReference type="Proteomes" id="UP000289340"/>
    </source>
</evidence>
<protein>
    <submittedName>
        <fullName evidence="2">Uncharacterized protein</fullName>
    </submittedName>
</protein>
<name>A0A445KV20_GLYSO</name>
<dbReference type="Proteomes" id="UP000289340">
    <property type="component" value="Chromosome 4"/>
</dbReference>
<keyword evidence="1" id="KW-1133">Transmembrane helix</keyword>